<protein>
    <submittedName>
        <fullName evidence="6">Organic solute transporter Ostalpha-domain-containing protein</fullName>
    </submittedName>
</protein>
<proteinExistence type="predicted"/>
<keyword evidence="3 5" id="KW-1133">Transmembrane helix</keyword>
<comment type="caution">
    <text evidence="6">The sequence shown here is derived from an EMBL/GenBank/DDBJ whole genome shotgun (WGS) entry which is preliminary data.</text>
</comment>
<evidence type="ECO:0000256" key="2">
    <source>
        <dbReference type="ARBA" id="ARBA00022692"/>
    </source>
</evidence>
<feature type="transmembrane region" description="Helical" evidence="5">
    <location>
        <begin position="280"/>
        <end position="301"/>
    </location>
</feature>
<keyword evidence="7" id="KW-1185">Reference proteome</keyword>
<dbReference type="PANTHER" id="PTHR23423">
    <property type="entry name" value="ORGANIC SOLUTE TRANSPORTER-RELATED"/>
    <property type="match status" value="1"/>
</dbReference>
<name>A0ABQ8G3P4_9PEZI</name>
<dbReference type="SMART" id="SM01417">
    <property type="entry name" value="Solute_trans_a"/>
    <property type="match status" value="1"/>
</dbReference>
<feature type="transmembrane region" description="Helical" evidence="5">
    <location>
        <begin position="27"/>
        <end position="46"/>
    </location>
</feature>
<dbReference type="Pfam" id="PF03619">
    <property type="entry name" value="Solute_trans_a"/>
    <property type="match status" value="1"/>
</dbReference>
<evidence type="ECO:0000256" key="5">
    <source>
        <dbReference type="SAM" id="Phobius"/>
    </source>
</evidence>
<gene>
    <name evidence="6" type="ORF">B0J12DRAFT_674958</name>
</gene>
<keyword evidence="2 5" id="KW-0812">Transmembrane</keyword>
<feature type="transmembrane region" description="Helical" evidence="5">
    <location>
        <begin position="158"/>
        <end position="181"/>
    </location>
</feature>
<comment type="subcellular location">
    <subcellularLocation>
        <location evidence="1">Membrane</location>
        <topology evidence="1">Multi-pass membrane protein</topology>
    </subcellularLocation>
</comment>
<dbReference type="InterPro" id="IPR005178">
    <property type="entry name" value="Ostalpha/TMEM184C"/>
</dbReference>
<dbReference type="EMBL" id="JAGTJR010000028">
    <property type="protein sequence ID" value="KAH7041922.1"/>
    <property type="molecule type" value="Genomic_DNA"/>
</dbReference>
<evidence type="ECO:0000256" key="1">
    <source>
        <dbReference type="ARBA" id="ARBA00004141"/>
    </source>
</evidence>
<evidence type="ECO:0000313" key="6">
    <source>
        <dbReference type="EMBL" id="KAH7041922.1"/>
    </source>
</evidence>
<feature type="transmembrane region" description="Helical" evidence="5">
    <location>
        <begin position="237"/>
        <end position="260"/>
    </location>
</feature>
<evidence type="ECO:0000256" key="3">
    <source>
        <dbReference type="ARBA" id="ARBA00022989"/>
    </source>
</evidence>
<sequence length="385" mass="44280">MVKCTARDVGEIREVPLPGLPVNFHTLAQNISFIFSAVAIFVSLFLISRHAANYSRPDEQKQIIRILLMIPIYATVSMLSIHYYKKHVYFEVMRDCYEAFAISSFFTLLCNYITPVLSEQKEYFRGVTPKNWVWPIPWCQKCTGGETKGWLRKPKSGLTWFNIVYISVFQYCFIRVFFTLVSVVTEHYNILCEDSLSPAYAYLWVLIFESLAVTIAMYCLIQFYAQLKAELAPHRPFLKLLSIKLVIFFCFWQDELLSILSTTGVVAESKFLAYGDIEVALPNILICIEMAFFAVMHLFAFPWKDYVARKGDGTPVVGVHRIGFFRALGHALNPWDVVKAFARGCRWLFVGSRRRHLDPSYQLASRDQSNAVGVQERPKNSEESA</sequence>
<accession>A0ABQ8G3P4</accession>
<keyword evidence="4 5" id="KW-0472">Membrane</keyword>
<feature type="transmembrane region" description="Helical" evidence="5">
    <location>
        <begin position="201"/>
        <end position="225"/>
    </location>
</feature>
<reference evidence="6 7" key="1">
    <citation type="journal article" date="2021" name="Nat. Commun.">
        <title>Genetic determinants of endophytism in the Arabidopsis root mycobiome.</title>
        <authorList>
            <person name="Mesny F."/>
            <person name="Miyauchi S."/>
            <person name="Thiergart T."/>
            <person name="Pickel B."/>
            <person name="Atanasova L."/>
            <person name="Karlsson M."/>
            <person name="Huettel B."/>
            <person name="Barry K.W."/>
            <person name="Haridas S."/>
            <person name="Chen C."/>
            <person name="Bauer D."/>
            <person name="Andreopoulos W."/>
            <person name="Pangilinan J."/>
            <person name="LaButti K."/>
            <person name="Riley R."/>
            <person name="Lipzen A."/>
            <person name="Clum A."/>
            <person name="Drula E."/>
            <person name="Henrissat B."/>
            <person name="Kohler A."/>
            <person name="Grigoriev I.V."/>
            <person name="Martin F.M."/>
            <person name="Hacquard S."/>
        </authorList>
    </citation>
    <scope>NUCLEOTIDE SEQUENCE [LARGE SCALE GENOMIC DNA]</scope>
    <source>
        <strain evidence="6 7">MPI-SDFR-AT-0080</strain>
    </source>
</reference>
<evidence type="ECO:0000256" key="4">
    <source>
        <dbReference type="ARBA" id="ARBA00023136"/>
    </source>
</evidence>
<organism evidence="6 7">
    <name type="scientific">Macrophomina phaseolina</name>
    <dbReference type="NCBI Taxonomy" id="35725"/>
    <lineage>
        <taxon>Eukaryota</taxon>
        <taxon>Fungi</taxon>
        <taxon>Dikarya</taxon>
        <taxon>Ascomycota</taxon>
        <taxon>Pezizomycotina</taxon>
        <taxon>Dothideomycetes</taxon>
        <taxon>Dothideomycetes incertae sedis</taxon>
        <taxon>Botryosphaeriales</taxon>
        <taxon>Botryosphaeriaceae</taxon>
        <taxon>Macrophomina</taxon>
    </lineage>
</organism>
<dbReference type="Proteomes" id="UP000774617">
    <property type="component" value="Unassembled WGS sequence"/>
</dbReference>
<feature type="transmembrane region" description="Helical" evidence="5">
    <location>
        <begin position="66"/>
        <end position="84"/>
    </location>
</feature>
<evidence type="ECO:0000313" key="7">
    <source>
        <dbReference type="Proteomes" id="UP000774617"/>
    </source>
</evidence>